<dbReference type="PATRIC" id="fig|156976.3.peg.114"/>
<dbReference type="EMBL" id="CP012342">
    <property type="protein sequence ID" value="AKV57922.1"/>
    <property type="molecule type" value="Genomic_DNA"/>
</dbReference>
<evidence type="ECO:0000313" key="2">
    <source>
        <dbReference type="EMBL" id="AKV57922.1"/>
    </source>
</evidence>
<gene>
    <name evidence="2" type="ORF">AK829_00610</name>
</gene>
<sequence length="176" mass="18212">MSHRLKLAVLSLLLPVTACAAPGENDIDPEAVTPTSTIGRPAETFATSEVEPVPSTEINGERVKDPAMDLSYKWQGSSYAPGGGTVVVVAVTNESDAPLPVDALKPTLKYNAGGGEMRTAEALTADAAGVDIIGLDLPLGPGATVNAKYAFNVSTGNLWDAQFTIGNITFQGNLNN</sequence>
<dbReference type="STRING" id="156976.AK829_00610"/>
<reference evidence="2 3" key="1">
    <citation type="submission" date="2015-08" db="EMBL/GenBank/DDBJ databases">
        <authorList>
            <person name="Babu N.S."/>
            <person name="Beckwith C.J."/>
            <person name="Beseler K.G."/>
            <person name="Brison A."/>
            <person name="Carone J.V."/>
            <person name="Caskin T.P."/>
            <person name="Diamond M."/>
            <person name="Durham M.E."/>
            <person name="Foxe J.M."/>
            <person name="Go M."/>
            <person name="Henderson B.A."/>
            <person name="Jones I.B."/>
            <person name="McGettigan J.A."/>
            <person name="Micheletti S.J."/>
            <person name="Nasrallah M.E."/>
            <person name="Ortiz D."/>
            <person name="Piller C.R."/>
            <person name="Privatt S.R."/>
            <person name="Schneider S.L."/>
            <person name="Sharp S."/>
            <person name="Smith T.C."/>
            <person name="Stanton J.D."/>
            <person name="Ullery H.E."/>
            <person name="Wilson R.J."/>
            <person name="Serrano M.G."/>
            <person name="Buck G."/>
            <person name="Lee V."/>
            <person name="Wang Y."/>
            <person name="Carvalho R."/>
            <person name="Voegtly L."/>
            <person name="Shi R."/>
            <person name="Duckworth R."/>
            <person name="Johnson A."/>
            <person name="Loviza R."/>
            <person name="Walstead R."/>
            <person name="Shah Z."/>
            <person name="Kiflezghi M."/>
            <person name="Wade K."/>
            <person name="Ball S.L."/>
            <person name="Bradley K.W."/>
            <person name="Asai D.J."/>
            <person name="Bowman C.A."/>
            <person name="Russell D.A."/>
            <person name="Pope W.H."/>
            <person name="Jacobs-Sera D."/>
            <person name="Hendrix R.W."/>
            <person name="Hatfull G.F."/>
        </authorList>
    </citation>
    <scope>NUCLEOTIDE SEQUENCE [LARGE SCALE GENOMIC DNA]</scope>
    <source>
        <strain evidence="2 3">PUDD_83A45</strain>
    </source>
</reference>
<feature type="chain" id="PRO_5005468078" description="DUF4352 domain-containing protein" evidence="1">
    <location>
        <begin position="21"/>
        <end position="176"/>
    </location>
</feature>
<evidence type="ECO:0000313" key="3">
    <source>
        <dbReference type="Proteomes" id="UP000060016"/>
    </source>
</evidence>
<name>A0A0K1R916_9CORY</name>
<evidence type="ECO:0000256" key="1">
    <source>
        <dbReference type="SAM" id="SignalP"/>
    </source>
</evidence>
<dbReference type="AlphaFoldDB" id="A0A0K1R916"/>
<accession>A0A0K1R916</accession>
<dbReference type="KEGG" id="crie:AK829_00610"/>
<evidence type="ECO:0008006" key="4">
    <source>
        <dbReference type="Google" id="ProtNLM"/>
    </source>
</evidence>
<protein>
    <recommendedName>
        <fullName evidence="4">DUF4352 domain-containing protein</fullName>
    </recommendedName>
</protein>
<keyword evidence="1" id="KW-0732">Signal</keyword>
<feature type="signal peptide" evidence="1">
    <location>
        <begin position="1"/>
        <end position="20"/>
    </location>
</feature>
<organism evidence="2 3">
    <name type="scientific">Corynebacterium riegelii</name>
    <dbReference type="NCBI Taxonomy" id="156976"/>
    <lineage>
        <taxon>Bacteria</taxon>
        <taxon>Bacillati</taxon>
        <taxon>Actinomycetota</taxon>
        <taxon>Actinomycetes</taxon>
        <taxon>Mycobacteriales</taxon>
        <taxon>Corynebacteriaceae</taxon>
        <taxon>Corynebacterium</taxon>
    </lineage>
</organism>
<dbReference type="Proteomes" id="UP000060016">
    <property type="component" value="Chromosome"/>
</dbReference>
<proteinExistence type="predicted"/>
<keyword evidence="3" id="KW-1185">Reference proteome</keyword>
<dbReference type="RefSeq" id="WP_052203348.1">
    <property type="nucleotide sequence ID" value="NZ_CP012342.1"/>
</dbReference>